<evidence type="ECO:0000313" key="2">
    <source>
        <dbReference type="EMBL" id="RJG18267.1"/>
    </source>
</evidence>
<keyword evidence="3" id="KW-1185">Reference proteome</keyword>
<evidence type="ECO:0000313" key="3">
    <source>
        <dbReference type="Proteomes" id="UP000283734"/>
    </source>
</evidence>
<keyword evidence="1" id="KW-0812">Transmembrane</keyword>
<protein>
    <recommendedName>
        <fullName evidence="4">DUF3325 domain-containing protein</fullName>
    </recommendedName>
</protein>
<dbReference type="Proteomes" id="UP000283734">
    <property type="component" value="Unassembled WGS sequence"/>
</dbReference>
<keyword evidence="1" id="KW-1133">Transmembrane helix</keyword>
<accession>A0A418XZ38</accession>
<dbReference type="EMBL" id="QYYA01000002">
    <property type="protein sequence ID" value="RJG18267.1"/>
    <property type="molecule type" value="Genomic_DNA"/>
</dbReference>
<evidence type="ECO:0008006" key="4">
    <source>
        <dbReference type="Google" id="ProtNLM"/>
    </source>
</evidence>
<evidence type="ECO:0000256" key="1">
    <source>
        <dbReference type="SAM" id="Phobius"/>
    </source>
</evidence>
<sequence length="95" mass="10273">MWVAALPASLAAVVLFYLSDRQQRWLDQPLPGVARLLALLLALAGAVLWVMALGLGVGLMVALWLLTLPALLMALFAGHHRDTFQKVSGKMGRNP</sequence>
<organism evidence="2 3">
    <name type="scientific">Alcanivorax profundi</name>
    <dbReference type="NCBI Taxonomy" id="2338368"/>
    <lineage>
        <taxon>Bacteria</taxon>
        <taxon>Pseudomonadati</taxon>
        <taxon>Pseudomonadota</taxon>
        <taxon>Gammaproteobacteria</taxon>
        <taxon>Oceanospirillales</taxon>
        <taxon>Alcanivoracaceae</taxon>
        <taxon>Alcanivorax</taxon>
    </lineage>
</organism>
<proteinExistence type="predicted"/>
<feature type="transmembrane region" description="Helical" evidence="1">
    <location>
        <begin position="37"/>
        <end position="66"/>
    </location>
</feature>
<gene>
    <name evidence="2" type="ORF">D4A39_07280</name>
</gene>
<dbReference type="RefSeq" id="WP_119917786.1">
    <property type="nucleotide sequence ID" value="NZ_QYYA01000002.1"/>
</dbReference>
<reference evidence="2 3" key="1">
    <citation type="submission" date="2018-09" db="EMBL/GenBank/DDBJ databases">
        <title>Alcanivorax profundi sp. nov., isolated from 1000 m-depth seawater of the Mariana Trench.</title>
        <authorList>
            <person name="Liu J."/>
        </authorList>
    </citation>
    <scope>NUCLEOTIDE SEQUENCE [LARGE SCALE GENOMIC DNA]</scope>
    <source>
        <strain evidence="2 3">MTEO17</strain>
    </source>
</reference>
<keyword evidence="1" id="KW-0472">Membrane</keyword>
<name>A0A418XZ38_9GAMM</name>
<comment type="caution">
    <text evidence="2">The sequence shown here is derived from an EMBL/GenBank/DDBJ whole genome shotgun (WGS) entry which is preliminary data.</text>
</comment>
<dbReference type="AlphaFoldDB" id="A0A418XZ38"/>